<feature type="compositionally biased region" description="Low complexity" evidence="1">
    <location>
        <begin position="325"/>
        <end position="353"/>
    </location>
</feature>
<gene>
    <name evidence="2" type="ORF">B0H16DRAFT_1456645</name>
</gene>
<reference evidence="2" key="1">
    <citation type="submission" date="2023-03" db="EMBL/GenBank/DDBJ databases">
        <title>Massive genome expansion in bonnet fungi (Mycena s.s.) driven by repeated elements and novel gene families across ecological guilds.</title>
        <authorList>
            <consortium name="Lawrence Berkeley National Laboratory"/>
            <person name="Harder C.B."/>
            <person name="Miyauchi S."/>
            <person name="Viragh M."/>
            <person name="Kuo A."/>
            <person name="Thoen E."/>
            <person name="Andreopoulos B."/>
            <person name="Lu D."/>
            <person name="Skrede I."/>
            <person name="Drula E."/>
            <person name="Henrissat B."/>
            <person name="Morin E."/>
            <person name="Kohler A."/>
            <person name="Barry K."/>
            <person name="LaButti K."/>
            <person name="Morin E."/>
            <person name="Salamov A."/>
            <person name="Lipzen A."/>
            <person name="Mereny Z."/>
            <person name="Hegedus B."/>
            <person name="Baldrian P."/>
            <person name="Stursova M."/>
            <person name="Weitz H."/>
            <person name="Taylor A."/>
            <person name="Grigoriev I.V."/>
            <person name="Nagy L.G."/>
            <person name="Martin F."/>
            <person name="Kauserud H."/>
        </authorList>
    </citation>
    <scope>NUCLEOTIDE SEQUENCE</scope>
    <source>
        <strain evidence="2">CBHHK182m</strain>
    </source>
</reference>
<feature type="region of interest" description="Disordered" evidence="1">
    <location>
        <begin position="325"/>
        <end position="384"/>
    </location>
</feature>
<organism evidence="2 3">
    <name type="scientific">Mycena metata</name>
    <dbReference type="NCBI Taxonomy" id="1033252"/>
    <lineage>
        <taxon>Eukaryota</taxon>
        <taxon>Fungi</taxon>
        <taxon>Dikarya</taxon>
        <taxon>Basidiomycota</taxon>
        <taxon>Agaricomycotina</taxon>
        <taxon>Agaricomycetes</taxon>
        <taxon>Agaricomycetidae</taxon>
        <taxon>Agaricales</taxon>
        <taxon>Marasmiineae</taxon>
        <taxon>Mycenaceae</taxon>
        <taxon>Mycena</taxon>
    </lineage>
</organism>
<name>A0AAD7NGG1_9AGAR</name>
<feature type="region of interest" description="Disordered" evidence="1">
    <location>
        <begin position="1"/>
        <end position="20"/>
    </location>
</feature>
<evidence type="ECO:0000256" key="1">
    <source>
        <dbReference type="SAM" id="MobiDB-lite"/>
    </source>
</evidence>
<dbReference type="EMBL" id="JARKIB010000038">
    <property type="protein sequence ID" value="KAJ7759929.1"/>
    <property type="molecule type" value="Genomic_DNA"/>
</dbReference>
<feature type="region of interest" description="Disordered" evidence="1">
    <location>
        <begin position="49"/>
        <end position="83"/>
    </location>
</feature>
<dbReference type="Proteomes" id="UP001215598">
    <property type="component" value="Unassembled WGS sequence"/>
</dbReference>
<protein>
    <submittedName>
        <fullName evidence="2">Uncharacterized protein</fullName>
    </submittedName>
</protein>
<evidence type="ECO:0000313" key="3">
    <source>
        <dbReference type="Proteomes" id="UP001215598"/>
    </source>
</evidence>
<evidence type="ECO:0000313" key="2">
    <source>
        <dbReference type="EMBL" id="KAJ7759929.1"/>
    </source>
</evidence>
<feature type="region of interest" description="Disordered" evidence="1">
    <location>
        <begin position="110"/>
        <end position="153"/>
    </location>
</feature>
<sequence>MARGRPPLDPATKLARRRESVQKYREKNLLKLNESARIRMHCHRAAIANSDEGTQQHYAKQGGEAATRYRQKKRASTQLPPRREVLLAPRRSPITIRDLAHRRNIQAASCSKNSGTMLGGDTSDEDKHTDEDEDEHPSTRAPPELTLAEQREANRARRPSTCPRCYEVGCAGCACLCEASDVWVEHGGHFFPTCKMCGGEECPGCKKSGTFRPASEVYSETAIELRSYVQNFGMDQLNSFQWCRPQLKMSSSDSPPSYTAAPWPSTPNYHAAGGFEDVNLEEYTGTFYAVITDDWQGFAISKFPRATTWSAEGWSNFQTKWYSTPPSSPSTSSVLSVSRSPSPSELLTSRSPSPSSPAPTSSPSPSPPPSTAGSFASPASPPRMNNALTREELAELAAFRPGPGPISPRRLQQQFARVLGPEAVAPPQRNQDSPPPLTAGDPTPVYVGRRRHRAAYIYDEEEEEVTPAPSRRMRHGVQEPEPVRTFHTAAANAPCQAHLDRATTVWRSTPGADFFFSDDEDEVWEFLCRDLDT</sequence>
<keyword evidence="3" id="KW-1185">Reference proteome</keyword>
<accession>A0AAD7NGG1</accession>
<dbReference type="AlphaFoldDB" id="A0AAD7NGG1"/>
<feature type="region of interest" description="Disordered" evidence="1">
    <location>
        <begin position="423"/>
        <end position="445"/>
    </location>
</feature>
<dbReference type="PRINTS" id="PR01217">
    <property type="entry name" value="PRICHEXTENSN"/>
</dbReference>
<feature type="compositionally biased region" description="Pro residues" evidence="1">
    <location>
        <begin position="354"/>
        <end position="370"/>
    </location>
</feature>
<proteinExistence type="predicted"/>
<comment type="caution">
    <text evidence="2">The sequence shown here is derived from an EMBL/GenBank/DDBJ whole genome shotgun (WGS) entry which is preliminary data.</text>
</comment>